<dbReference type="GO" id="GO:0003700">
    <property type="term" value="F:DNA-binding transcription factor activity"/>
    <property type="evidence" value="ECO:0007669"/>
    <property type="project" value="InterPro"/>
</dbReference>
<dbReference type="SMART" id="SM00422">
    <property type="entry name" value="HTH_MERR"/>
    <property type="match status" value="1"/>
</dbReference>
<name>A0A3A4B390_9ACTN</name>
<evidence type="ECO:0000256" key="2">
    <source>
        <dbReference type="ARBA" id="ARBA00023125"/>
    </source>
</evidence>
<dbReference type="Pfam" id="PF00376">
    <property type="entry name" value="MerR"/>
    <property type="match status" value="1"/>
</dbReference>
<dbReference type="OrthoDB" id="5296483at2"/>
<evidence type="ECO:0000256" key="1">
    <source>
        <dbReference type="ARBA" id="ARBA00023015"/>
    </source>
</evidence>
<keyword evidence="6" id="KW-1185">Reference proteome</keyword>
<evidence type="ECO:0000256" key="3">
    <source>
        <dbReference type="ARBA" id="ARBA00023163"/>
    </source>
</evidence>
<organism evidence="5 6">
    <name type="scientific">Bailinhaonella thermotolerans</name>
    <dbReference type="NCBI Taxonomy" id="1070861"/>
    <lineage>
        <taxon>Bacteria</taxon>
        <taxon>Bacillati</taxon>
        <taxon>Actinomycetota</taxon>
        <taxon>Actinomycetes</taxon>
        <taxon>Streptosporangiales</taxon>
        <taxon>Streptosporangiaceae</taxon>
        <taxon>Bailinhaonella</taxon>
    </lineage>
</organism>
<dbReference type="PROSITE" id="PS00552">
    <property type="entry name" value="HTH_MERR_1"/>
    <property type="match status" value="1"/>
</dbReference>
<keyword evidence="3" id="KW-0804">Transcription</keyword>
<evidence type="ECO:0000313" key="5">
    <source>
        <dbReference type="EMBL" id="RJL36185.1"/>
    </source>
</evidence>
<dbReference type="SUPFAM" id="SSF46955">
    <property type="entry name" value="Putative DNA-binding domain"/>
    <property type="match status" value="1"/>
</dbReference>
<dbReference type="InterPro" id="IPR000551">
    <property type="entry name" value="MerR-type_HTH_dom"/>
</dbReference>
<dbReference type="Gene3D" id="1.10.1660.10">
    <property type="match status" value="1"/>
</dbReference>
<dbReference type="PANTHER" id="PTHR30204:SF94">
    <property type="entry name" value="HEAVY METAL-DEPENDENT TRANSCRIPTIONAL REGULATOR HI_0293-RELATED"/>
    <property type="match status" value="1"/>
</dbReference>
<evidence type="ECO:0000259" key="4">
    <source>
        <dbReference type="PROSITE" id="PS50937"/>
    </source>
</evidence>
<protein>
    <submittedName>
        <fullName evidence="5">MerR family DNA-binding transcriptional regulator</fullName>
    </submittedName>
</protein>
<gene>
    <name evidence="5" type="ORF">D5H75_01340</name>
</gene>
<comment type="caution">
    <text evidence="5">The sequence shown here is derived from an EMBL/GenBank/DDBJ whole genome shotgun (WGS) entry which is preliminary data.</text>
</comment>
<dbReference type="EMBL" id="QZEY01000001">
    <property type="protein sequence ID" value="RJL36185.1"/>
    <property type="molecule type" value="Genomic_DNA"/>
</dbReference>
<dbReference type="PRINTS" id="PR00040">
    <property type="entry name" value="HTHMERR"/>
</dbReference>
<accession>A0A3A4B390</accession>
<evidence type="ECO:0000313" key="6">
    <source>
        <dbReference type="Proteomes" id="UP000265768"/>
    </source>
</evidence>
<proteinExistence type="predicted"/>
<keyword evidence="1" id="KW-0805">Transcription regulation</keyword>
<dbReference type="PANTHER" id="PTHR30204">
    <property type="entry name" value="REDOX-CYCLING DRUG-SENSING TRANSCRIPTIONAL ACTIVATOR SOXR"/>
    <property type="match status" value="1"/>
</dbReference>
<dbReference type="PROSITE" id="PS50937">
    <property type="entry name" value="HTH_MERR_2"/>
    <property type="match status" value="1"/>
</dbReference>
<dbReference type="InterPro" id="IPR047057">
    <property type="entry name" value="MerR_fam"/>
</dbReference>
<feature type="domain" description="HTH merR-type" evidence="4">
    <location>
        <begin position="1"/>
        <end position="68"/>
    </location>
</feature>
<dbReference type="GO" id="GO:0003677">
    <property type="term" value="F:DNA binding"/>
    <property type="evidence" value="ECO:0007669"/>
    <property type="project" value="UniProtKB-KW"/>
</dbReference>
<dbReference type="InterPro" id="IPR009061">
    <property type="entry name" value="DNA-bd_dom_put_sf"/>
</dbReference>
<keyword evidence="2 5" id="KW-0238">DNA-binding</keyword>
<dbReference type="Proteomes" id="UP000265768">
    <property type="component" value="Unassembled WGS sequence"/>
</dbReference>
<sequence length="131" mass="14381">MRIGEVARCAGVSTRALRYYEEQGLINARRDHNGYRVYDEGAVLLVRDIARLLHAGLTSEDVLRFVHCLGTGEPEPPKDCVALLRTYSERLGALDARIAALTEVRERLAAETDRLAELLEGRGPARPPGGG</sequence>
<reference evidence="5 6" key="1">
    <citation type="submission" date="2018-09" db="EMBL/GenBank/DDBJ databases">
        <title>YIM 75507 draft genome.</title>
        <authorList>
            <person name="Tang S."/>
            <person name="Feng Y."/>
        </authorList>
    </citation>
    <scope>NUCLEOTIDE SEQUENCE [LARGE SCALE GENOMIC DNA]</scope>
    <source>
        <strain evidence="5 6">YIM 75507</strain>
    </source>
</reference>
<dbReference type="AlphaFoldDB" id="A0A3A4B390"/>